<gene>
    <name evidence="7" type="primary">pyrE_2</name>
    <name evidence="4" type="synonym">gfcR</name>
    <name evidence="6" type="ORF">ASJ82_05760</name>
    <name evidence="7" type="ORF">MSCUN_15050</name>
</gene>
<feature type="domain" description="Phosphoribosyltransferase" evidence="5">
    <location>
        <begin position="61"/>
        <end position="198"/>
    </location>
</feature>
<reference evidence="7 9" key="1">
    <citation type="submission" date="2016-04" db="EMBL/GenBank/DDBJ databases">
        <title>Genome sequence of Methanosphaera cuniculi DSM 4103.</title>
        <authorList>
            <person name="Poehlein A."/>
            <person name="Seedorf H."/>
            <person name="Daniel R."/>
        </authorList>
    </citation>
    <scope>NUCLEOTIDE SEQUENCE [LARGE SCALE GENOMIC DNA]</scope>
    <source>
        <strain evidence="7 9">DSM 4103</strain>
    </source>
</reference>
<dbReference type="GO" id="GO:0010468">
    <property type="term" value="P:regulation of gene expression"/>
    <property type="evidence" value="ECO:0007669"/>
    <property type="project" value="UniProtKB-UniRule"/>
</dbReference>
<dbReference type="Pfam" id="PF00156">
    <property type="entry name" value="Pribosyltran"/>
    <property type="match status" value="1"/>
</dbReference>
<keyword evidence="3 4" id="KW-0804">Transcription</keyword>
<evidence type="ECO:0000259" key="5">
    <source>
        <dbReference type="Pfam" id="PF00156"/>
    </source>
</evidence>
<dbReference type="GO" id="GO:0006222">
    <property type="term" value="P:UMP biosynthetic process"/>
    <property type="evidence" value="ECO:0007669"/>
    <property type="project" value="TreeGrafter"/>
</dbReference>
<reference evidence="6 8" key="2">
    <citation type="journal article" date="2017" name="BMC Genomics">
        <title>Genomic analysis of methanogenic archaea reveals a shift towards energy conservation.</title>
        <authorList>
            <person name="Gilmore S.P."/>
            <person name="Henske J.K."/>
            <person name="Sexton J.A."/>
            <person name="Solomon K.V."/>
            <person name="Seppala S."/>
            <person name="Yoo J.I."/>
            <person name="Huyett L.M."/>
            <person name="Pressman A."/>
            <person name="Cogan J.Z."/>
            <person name="Kivenson V."/>
            <person name="Peng X."/>
            <person name="Tan Y."/>
            <person name="Valentine D.L."/>
            <person name="O'Malley M.A."/>
        </authorList>
    </citation>
    <scope>NUCLEOTIDE SEQUENCE [LARGE SCALE GENOMIC DNA]</scope>
    <source>
        <strain evidence="6 8">1R-7</strain>
    </source>
</reference>
<evidence type="ECO:0000313" key="7">
    <source>
        <dbReference type="EMBL" id="PWL07631.1"/>
    </source>
</evidence>
<name>A0A2A2HCS1_9EURY</name>
<dbReference type="EMBL" id="LWMS01000046">
    <property type="protein sequence ID" value="PWL07631.1"/>
    <property type="molecule type" value="Genomic_DNA"/>
</dbReference>
<evidence type="ECO:0000313" key="9">
    <source>
        <dbReference type="Proteomes" id="UP000246004"/>
    </source>
</evidence>
<dbReference type="SUPFAM" id="SSF53271">
    <property type="entry name" value="PRTase-like"/>
    <property type="match status" value="1"/>
</dbReference>
<evidence type="ECO:0000256" key="1">
    <source>
        <dbReference type="ARBA" id="ARBA00023015"/>
    </source>
</evidence>
<comment type="caution">
    <text evidence="6">The sequence shown here is derived from an EMBL/GenBank/DDBJ whole genome shotgun (WGS) entry which is preliminary data.</text>
</comment>
<dbReference type="PANTHER" id="PTHR19278:SF41">
    <property type="entry name" value="PYRE-LIKE PROTEIN"/>
    <property type="match status" value="1"/>
</dbReference>
<dbReference type="CDD" id="cd06223">
    <property type="entry name" value="PRTases_typeI"/>
    <property type="match status" value="1"/>
</dbReference>
<dbReference type="InterPro" id="IPR000836">
    <property type="entry name" value="PRTase_dom"/>
</dbReference>
<accession>A0A2A2HCS1</accession>
<evidence type="ECO:0000313" key="8">
    <source>
        <dbReference type="Proteomes" id="UP000217528"/>
    </source>
</evidence>
<proteinExistence type="inferred from homology"/>
<dbReference type="InterPro" id="IPR029057">
    <property type="entry name" value="PRTase-like"/>
</dbReference>
<dbReference type="Proteomes" id="UP000217528">
    <property type="component" value="Unassembled WGS sequence"/>
</dbReference>
<evidence type="ECO:0000256" key="3">
    <source>
        <dbReference type="ARBA" id="ARBA00023163"/>
    </source>
</evidence>
<dbReference type="Proteomes" id="UP000246004">
    <property type="component" value="Unassembled WGS sequence"/>
</dbReference>
<dbReference type="RefSeq" id="WP_095608844.1">
    <property type="nucleotide sequence ID" value="NZ_CAUHCB010000012.1"/>
</dbReference>
<keyword evidence="8" id="KW-1185">Reference proteome</keyword>
<dbReference type="Gene3D" id="3.40.50.2020">
    <property type="match status" value="1"/>
</dbReference>
<dbReference type="GO" id="GO:0004588">
    <property type="term" value="F:orotate phosphoribosyltransferase activity"/>
    <property type="evidence" value="ECO:0007669"/>
    <property type="project" value="TreeGrafter"/>
</dbReference>
<dbReference type="PANTHER" id="PTHR19278">
    <property type="entry name" value="OROTATE PHOSPHORIBOSYLTRANSFERASE"/>
    <property type="match status" value="1"/>
</dbReference>
<dbReference type="EMBL" id="LMVN01000021">
    <property type="protein sequence ID" value="PAV07177.1"/>
    <property type="molecule type" value="Genomic_DNA"/>
</dbReference>
<dbReference type="OrthoDB" id="68893at2157"/>
<organism evidence="6 8">
    <name type="scientific">Methanosphaera cuniculi</name>
    <dbReference type="NCBI Taxonomy" id="1077256"/>
    <lineage>
        <taxon>Archaea</taxon>
        <taxon>Methanobacteriati</taxon>
        <taxon>Methanobacteriota</taxon>
        <taxon>Methanomada group</taxon>
        <taxon>Methanobacteria</taxon>
        <taxon>Methanobacteriales</taxon>
        <taxon>Methanobacteriaceae</taxon>
        <taxon>Methanosphaera</taxon>
    </lineage>
</organism>
<evidence type="ECO:0000256" key="2">
    <source>
        <dbReference type="ARBA" id="ARBA00023125"/>
    </source>
</evidence>
<keyword evidence="6" id="KW-0328">Glycosyltransferase</keyword>
<evidence type="ECO:0000256" key="4">
    <source>
        <dbReference type="HAMAP-Rule" id="MF_01214"/>
    </source>
</evidence>
<dbReference type="InterPro" id="IPR022854">
    <property type="entry name" value="GfcR-like"/>
</dbReference>
<keyword evidence="2 4" id="KW-0238">DNA-binding</keyword>
<sequence length="201" mass="21672">MNTKLIEKATELRNKGLTTGEIADELNISKDTTNWLVMQMTPVSKQKNKNKTRPDDFAINWKSIGSSSSRMRDISSALADYALEEGVPDTIVGISVSGVPFATIIADILDAELSVFHPVKHMKNEDSAQGTISNNFATLKNKTIFIVDDVITSGSTIKNAIEVCKAHGGNPVAACVLVDKKGLNDIDDVAVKSLIKINKVG</sequence>
<comment type="domain">
    <text evidence="4">Contains an N-terminal DNA-binding winged helix-turn-helix domain and a C-terminal regulatory domain (or effector binding domain) resembling phosphoribosyltransferase (PRT) domain.</text>
</comment>
<protein>
    <recommendedName>
        <fullName evidence="4">Transcriptional regulator GfcR</fullName>
    </recommendedName>
</protein>
<dbReference type="GO" id="GO:0019856">
    <property type="term" value="P:pyrimidine nucleobase biosynthetic process"/>
    <property type="evidence" value="ECO:0007669"/>
    <property type="project" value="TreeGrafter"/>
</dbReference>
<dbReference type="AlphaFoldDB" id="A0A2A2HCS1"/>
<comment type="similarity">
    <text evidence="4">Belongs to the purine/pyrimidine phosphoribosyltransferase family. GfcR subfamily.</text>
</comment>
<dbReference type="GO" id="GO:0003677">
    <property type="term" value="F:DNA binding"/>
    <property type="evidence" value="ECO:0007669"/>
    <property type="project" value="UniProtKB-UniRule"/>
</dbReference>
<dbReference type="NCBIfam" id="NF002620">
    <property type="entry name" value="PRK02277.1"/>
    <property type="match status" value="1"/>
</dbReference>
<keyword evidence="6" id="KW-0808">Transferase</keyword>
<evidence type="ECO:0000313" key="6">
    <source>
        <dbReference type="EMBL" id="PAV07177.1"/>
    </source>
</evidence>
<keyword evidence="1 4" id="KW-0805">Transcription regulation</keyword>
<dbReference type="HAMAP" id="MF_01214">
    <property type="entry name" value="GfcR"/>
    <property type="match status" value="1"/>
</dbReference>